<keyword evidence="3" id="KW-1185">Reference proteome</keyword>
<sequence>MSTSLDSTNGVWLVSLLLETLLYGIGVLQTWIYIASRPTDVAPVKWTVLVVLALETIQVVLFFHSSYLRFVERFGQIQLDLIWADSLQLPAAYLSAFIVQL</sequence>
<name>A0AAD6YZT3_9AGAR</name>
<keyword evidence="1" id="KW-0472">Membrane</keyword>
<keyword evidence="1" id="KW-0812">Transmembrane</keyword>
<dbReference type="EMBL" id="JARIHO010000126">
    <property type="protein sequence ID" value="KAJ7301831.1"/>
    <property type="molecule type" value="Genomic_DNA"/>
</dbReference>
<evidence type="ECO:0000313" key="3">
    <source>
        <dbReference type="Proteomes" id="UP001218218"/>
    </source>
</evidence>
<accession>A0AAD6YZT3</accession>
<organism evidence="2 3">
    <name type="scientific">Mycena albidolilacea</name>
    <dbReference type="NCBI Taxonomy" id="1033008"/>
    <lineage>
        <taxon>Eukaryota</taxon>
        <taxon>Fungi</taxon>
        <taxon>Dikarya</taxon>
        <taxon>Basidiomycota</taxon>
        <taxon>Agaricomycotina</taxon>
        <taxon>Agaricomycetes</taxon>
        <taxon>Agaricomycetidae</taxon>
        <taxon>Agaricales</taxon>
        <taxon>Marasmiineae</taxon>
        <taxon>Mycenaceae</taxon>
        <taxon>Mycena</taxon>
    </lineage>
</organism>
<comment type="caution">
    <text evidence="2">The sequence shown here is derived from an EMBL/GenBank/DDBJ whole genome shotgun (WGS) entry which is preliminary data.</text>
</comment>
<evidence type="ECO:0000313" key="2">
    <source>
        <dbReference type="EMBL" id="KAJ7301831.1"/>
    </source>
</evidence>
<gene>
    <name evidence="2" type="ORF">DFH08DRAFT_978436</name>
</gene>
<dbReference type="Proteomes" id="UP001218218">
    <property type="component" value="Unassembled WGS sequence"/>
</dbReference>
<evidence type="ECO:0000256" key="1">
    <source>
        <dbReference type="SAM" id="Phobius"/>
    </source>
</evidence>
<feature type="transmembrane region" description="Helical" evidence="1">
    <location>
        <begin position="46"/>
        <end position="63"/>
    </location>
</feature>
<reference evidence="2" key="1">
    <citation type="submission" date="2023-03" db="EMBL/GenBank/DDBJ databases">
        <title>Massive genome expansion in bonnet fungi (Mycena s.s.) driven by repeated elements and novel gene families across ecological guilds.</title>
        <authorList>
            <consortium name="Lawrence Berkeley National Laboratory"/>
            <person name="Harder C.B."/>
            <person name="Miyauchi S."/>
            <person name="Viragh M."/>
            <person name="Kuo A."/>
            <person name="Thoen E."/>
            <person name="Andreopoulos B."/>
            <person name="Lu D."/>
            <person name="Skrede I."/>
            <person name="Drula E."/>
            <person name="Henrissat B."/>
            <person name="Morin E."/>
            <person name="Kohler A."/>
            <person name="Barry K."/>
            <person name="LaButti K."/>
            <person name="Morin E."/>
            <person name="Salamov A."/>
            <person name="Lipzen A."/>
            <person name="Mereny Z."/>
            <person name="Hegedus B."/>
            <person name="Baldrian P."/>
            <person name="Stursova M."/>
            <person name="Weitz H."/>
            <person name="Taylor A."/>
            <person name="Grigoriev I.V."/>
            <person name="Nagy L.G."/>
            <person name="Martin F."/>
            <person name="Kauserud H."/>
        </authorList>
    </citation>
    <scope>NUCLEOTIDE SEQUENCE</scope>
    <source>
        <strain evidence="2">CBHHK002</strain>
    </source>
</reference>
<dbReference type="AlphaFoldDB" id="A0AAD6YZT3"/>
<proteinExistence type="predicted"/>
<feature type="transmembrane region" description="Helical" evidence="1">
    <location>
        <begin position="12"/>
        <end position="34"/>
    </location>
</feature>
<protein>
    <submittedName>
        <fullName evidence="2">Uncharacterized protein</fullName>
    </submittedName>
</protein>
<keyword evidence="1" id="KW-1133">Transmembrane helix</keyword>